<gene>
    <name evidence="3" type="ORF">SAMN06296052_10465</name>
</gene>
<accession>A0A239D5U0</accession>
<evidence type="ECO:0000256" key="1">
    <source>
        <dbReference type="SAM" id="Phobius"/>
    </source>
</evidence>
<sequence length="164" mass="18331">MTDPSFWRTEVWHPLTVHFPIALLLFATVTKLVAMFLKQPSALFWQRAASYLLYAGAIFAWLSIYTGNLADGIVSRKICDPTVLKGHENAAYYLAYLFSAATVADLCQWTGWFKDRAKLIRIFVLLLMLGGTWFLVQAGHSGARVVYQQAGGVNVPSSDCSEFM</sequence>
<evidence type="ECO:0000259" key="2">
    <source>
        <dbReference type="Pfam" id="PF09990"/>
    </source>
</evidence>
<feature type="transmembrane region" description="Helical" evidence="1">
    <location>
        <begin position="15"/>
        <end position="37"/>
    </location>
</feature>
<feature type="domain" description="DUF2231" evidence="2">
    <location>
        <begin position="13"/>
        <end position="153"/>
    </location>
</feature>
<dbReference type="OrthoDB" id="5298381at2"/>
<dbReference type="Proteomes" id="UP000198432">
    <property type="component" value="Unassembled WGS sequence"/>
</dbReference>
<organism evidence="3 4">
    <name type="scientific">Pontibacter ummariensis</name>
    <dbReference type="NCBI Taxonomy" id="1610492"/>
    <lineage>
        <taxon>Bacteria</taxon>
        <taxon>Pseudomonadati</taxon>
        <taxon>Bacteroidota</taxon>
        <taxon>Cytophagia</taxon>
        <taxon>Cytophagales</taxon>
        <taxon>Hymenobacteraceae</taxon>
        <taxon>Pontibacter</taxon>
    </lineage>
</organism>
<dbReference type="RefSeq" id="WP_089318256.1">
    <property type="nucleotide sequence ID" value="NZ_FZOQ01000004.1"/>
</dbReference>
<keyword evidence="1" id="KW-0812">Transmembrane</keyword>
<feature type="transmembrane region" description="Helical" evidence="1">
    <location>
        <begin position="90"/>
        <end position="107"/>
    </location>
</feature>
<dbReference type="EMBL" id="FZOQ01000004">
    <property type="protein sequence ID" value="SNS27512.1"/>
    <property type="molecule type" value="Genomic_DNA"/>
</dbReference>
<dbReference type="AlphaFoldDB" id="A0A239D5U0"/>
<dbReference type="InterPro" id="IPR019251">
    <property type="entry name" value="DUF2231_TM"/>
</dbReference>
<reference evidence="4" key="1">
    <citation type="submission" date="2017-06" db="EMBL/GenBank/DDBJ databases">
        <authorList>
            <person name="Varghese N."/>
            <person name="Submissions S."/>
        </authorList>
    </citation>
    <scope>NUCLEOTIDE SEQUENCE [LARGE SCALE GENOMIC DNA]</scope>
    <source>
        <strain evidence="4">NKM1</strain>
    </source>
</reference>
<keyword evidence="1" id="KW-0472">Membrane</keyword>
<dbReference type="Pfam" id="PF09990">
    <property type="entry name" value="DUF2231"/>
    <property type="match status" value="1"/>
</dbReference>
<proteinExistence type="predicted"/>
<protein>
    <submittedName>
        <fullName evidence="3">Uncharacterized membrane protein</fullName>
    </submittedName>
</protein>
<keyword evidence="1" id="KW-1133">Transmembrane helix</keyword>
<keyword evidence="4" id="KW-1185">Reference proteome</keyword>
<name>A0A239D5U0_9BACT</name>
<evidence type="ECO:0000313" key="4">
    <source>
        <dbReference type="Proteomes" id="UP000198432"/>
    </source>
</evidence>
<feature type="transmembrane region" description="Helical" evidence="1">
    <location>
        <begin position="119"/>
        <end position="136"/>
    </location>
</feature>
<feature type="transmembrane region" description="Helical" evidence="1">
    <location>
        <begin position="49"/>
        <end position="70"/>
    </location>
</feature>
<evidence type="ECO:0000313" key="3">
    <source>
        <dbReference type="EMBL" id="SNS27512.1"/>
    </source>
</evidence>